<keyword evidence="1" id="KW-0472">Membrane</keyword>
<keyword evidence="2" id="KW-1185">Reference proteome</keyword>
<protein>
    <submittedName>
        <fullName evidence="3">Uncharacterized protein</fullName>
    </submittedName>
</protein>
<dbReference type="SUPFAM" id="SSF63829">
    <property type="entry name" value="Calcium-dependent phosphotriesterase"/>
    <property type="match status" value="1"/>
</dbReference>
<dbReference type="RefSeq" id="XP_027106680.2">
    <property type="nucleotide sequence ID" value="XM_027250879.2"/>
</dbReference>
<evidence type="ECO:0000313" key="2">
    <source>
        <dbReference type="Proteomes" id="UP001652660"/>
    </source>
</evidence>
<dbReference type="Gene3D" id="2.120.10.30">
    <property type="entry name" value="TolB, C-terminal domain"/>
    <property type="match status" value="1"/>
</dbReference>
<proteinExistence type="predicted"/>
<organism evidence="2 3">
    <name type="scientific">Coffea arabica</name>
    <name type="common">Arabian coffee</name>
    <dbReference type="NCBI Taxonomy" id="13443"/>
    <lineage>
        <taxon>Eukaryota</taxon>
        <taxon>Viridiplantae</taxon>
        <taxon>Streptophyta</taxon>
        <taxon>Embryophyta</taxon>
        <taxon>Tracheophyta</taxon>
        <taxon>Spermatophyta</taxon>
        <taxon>Magnoliopsida</taxon>
        <taxon>eudicotyledons</taxon>
        <taxon>Gunneridae</taxon>
        <taxon>Pentapetalae</taxon>
        <taxon>asterids</taxon>
        <taxon>lamiids</taxon>
        <taxon>Gentianales</taxon>
        <taxon>Rubiaceae</taxon>
        <taxon>Ixoroideae</taxon>
        <taxon>Gardenieae complex</taxon>
        <taxon>Bertiereae - Coffeeae clade</taxon>
        <taxon>Coffeeae</taxon>
        <taxon>Coffea</taxon>
    </lineage>
</organism>
<keyword evidence="1" id="KW-0812">Transmembrane</keyword>
<feature type="transmembrane region" description="Helical" evidence="1">
    <location>
        <begin position="12"/>
        <end position="33"/>
    </location>
</feature>
<sequence length="381" mass="42175">MMPKISIVLHRLLSGTCAATLVRFLILGSIFFVGPTSARKPHIVNFQSHNLFPESFKWDPRAQHFIVGSLCHPTLLSVSDAGVAETIISDSFLPPNSSFVGLSLDRQRYRILVCVHHPSSPAYNALAAYDLSSGRRLFLTPLLSDPDVKSGSDESSDIANDVAVDFSGNAYVTNSGADIIWKVNVDGEASVFSQSNVFKSYPVDLTTSYHKCGLNGVVFNSKGYLLVVQSNSGKLYKVDIDDGSAWRVILNKDLMGGDGLAVRRDGVLLVVSQEKLYFVKSEDSWGEGVVFDETGLEVEKQASAVTVGEEDRVYVLYGHVNDGLMGSVERDEFSIVEVESEKESKEEKIWLYVLIGLGLAYFMFWRFQMKQLIQNMNKKTN</sequence>
<dbReference type="GeneID" id="113726955"/>
<evidence type="ECO:0000256" key="1">
    <source>
        <dbReference type="SAM" id="Phobius"/>
    </source>
</evidence>
<evidence type="ECO:0000313" key="3">
    <source>
        <dbReference type="RefSeq" id="XP_027106680.2"/>
    </source>
</evidence>
<dbReference type="PANTHER" id="PTHR31460:SF3">
    <property type="entry name" value="MESOCENTIN"/>
    <property type="match status" value="1"/>
</dbReference>
<reference evidence="3" key="2">
    <citation type="submission" date="2025-08" db="UniProtKB">
        <authorList>
            <consortium name="RefSeq"/>
        </authorList>
    </citation>
    <scope>IDENTIFICATION</scope>
    <source>
        <tissue evidence="3">Leaves</tissue>
    </source>
</reference>
<dbReference type="AlphaFoldDB" id="A0A6P6VVV7"/>
<accession>A0A6P6VVV7</accession>
<dbReference type="Proteomes" id="UP001652660">
    <property type="component" value="Chromosome 2c"/>
</dbReference>
<dbReference type="InterPro" id="IPR011042">
    <property type="entry name" value="6-blade_b-propeller_TolB-like"/>
</dbReference>
<feature type="transmembrane region" description="Helical" evidence="1">
    <location>
        <begin position="349"/>
        <end position="367"/>
    </location>
</feature>
<dbReference type="PANTHER" id="PTHR31460">
    <property type="match status" value="1"/>
</dbReference>
<keyword evidence="1" id="KW-1133">Transmembrane helix</keyword>
<gene>
    <name evidence="3" type="primary">LOC113726955</name>
</gene>
<name>A0A6P6VVV7_COFAR</name>
<dbReference type="GO" id="GO:0005783">
    <property type="term" value="C:endoplasmic reticulum"/>
    <property type="evidence" value="ECO:0007669"/>
    <property type="project" value="TreeGrafter"/>
</dbReference>
<reference evidence="2" key="1">
    <citation type="journal article" date="2025" name="Foods">
        <title>Unveiling the Microbial Signatures of Arabica Coffee Cherries: Insights into Ripeness Specific Diversity, Functional Traits, and Implications for Quality and Safety.</title>
        <authorList>
            <consortium name="RefSeq"/>
            <person name="Tenea G.N."/>
            <person name="Cifuentes V."/>
            <person name="Reyes P."/>
            <person name="Cevallos-Vallejos M."/>
        </authorList>
    </citation>
    <scope>NUCLEOTIDE SEQUENCE [LARGE SCALE GENOMIC DNA]</scope>
</reference>
<dbReference type="InterPro" id="IPR053224">
    <property type="entry name" value="Sensory_adhesion_molecule"/>
</dbReference>
<dbReference type="OrthoDB" id="1885092at2759"/>